<dbReference type="EMBL" id="GGEC01064098">
    <property type="protein sequence ID" value="MBX44582.1"/>
    <property type="molecule type" value="Transcribed_RNA"/>
</dbReference>
<evidence type="ECO:0000313" key="1">
    <source>
        <dbReference type="EMBL" id="MBX44582.1"/>
    </source>
</evidence>
<proteinExistence type="predicted"/>
<organism evidence="1">
    <name type="scientific">Rhizophora mucronata</name>
    <name type="common">Asiatic mangrove</name>
    <dbReference type="NCBI Taxonomy" id="61149"/>
    <lineage>
        <taxon>Eukaryota</taxon>
        <taxon>Viridiplantae</taxon>
        <taxon>Streptophyta</taxon>
        <taxon>Embryophyta</taxon>
        <taxon>Tracheophyta</taxon>
        <taxon>Spermatophyta</taxon>
        <taxon>Magnoliopsida</taxon>
        <taxon>eudicotyledons</taxon>
        <taxon>Gunneridae</taxon>
        <taxon>Pentapetalae</taxon>
        <taxon>rosids</taxon>
        <taxon>fabids</taxon>
        <taxon>Malpighiales</taxon>
        <taxon>Rhizophoraceae</taxon>
        <taxon>Rhizophora</taxon>
    </lineage>
</organism>
<accession>A0A2P2NQ04</accession>
<name>A0A2P2NQ04_RHIMU</name>
<sequence>MLLYLLRKYHSLIQLVVGCKERQLNVLTKQNMTCRSLWGQ</sequence>
<reference evidence="1" key="1">
    <citation type="submission" date="2018-02" db="EMBL/GenBank/DDBJ databases">
        <title>Rhizophora mucronata_Transcriptome.</title>
        <authorList>
            <person name="Meera S.P."/>
            <person name="Sreeshan A."/>
            <person name="Augustine A."/>
        </authorList>
    </citation>
    <scope>NUCLEOTIDE SEQUENCE</scope>
    <source>
        <tissue evidence="1">Leaf</tissue>
    </source>
</reference>
<protein>
    <submittedName>
        <fullName evidence="1">Uncharacterized protein</fullName>
    </submittedName>
</protein>
<dbReference type="AlphaFoldDB" id="A0A2P2NQ04"/>
<dbReference type="PROSITE" id="PS51257">
    <property type="entry name" value="PROKAR_LIPOPROTEIN"/>
    <property type="match status" value="1"/>
</dbReference>